<name>A0AAD4Q8T1_9AGAM</name>
<proteinExistence type="predicted"/>
<feature type="region of interest" description="Disordered" evidence="1">
    <location>
        <begin position="23"/>
        <end position="70"/>
    </location>
</feature>
<feature type="region of interest" description="Disordered" evidence="1">
    <location>
        <begin position="654"/>
        <end position="674"/>
    </location>
</feature>
<evidence type="ECO:0000313" key="3">
    <source>
        <dbReference type="Proteomes" id="UP001201163"/>
    </source>
</evidence>
<accession>A0AAD4Q8T1</accession>
<sequence length="690" mass="76253">MCGGGQVSKPIIIIDNVMARPGRARSSFSSRMKNPKRRDISTRRSWGVRGLDGGASGFEKNQGPHLHPHGRTKIDDIAKLHTEFSRRGGSSAGAVMHTVVQNLSSFTSKMQWVISRGGRSLNETKAAMTGVGHNPHPLSIYKPVYGYSRFWCLKHENVLYLARHLGPRGVATDAQAVSTVPVNCSLPPSAYSIALALVRGGPSIDNWRTDSRPKMPANGQRTGVASKVGRCFAMCNPLNYSPPSNARGMKKSTWHGAILCASGWFCEMRRTWRKREDLLAGATSWRPPLLRLRRTVTRPVFFSDGRFPLCEERKAGGETLEIIGNKLAASNEGFAFELVMDAVRVVEEDQSVGKNFCLRSINSDPTPVCFLESSWQPRRSPILATSRLDPRMLGAESQLFAISRGKFAVFARRGEKTDRSEPNKVEGLEPLWGAAAAGRASRVAITGARQPGSDEVNFKASSHSCKHVGCLALPNSAPPRRAGTERTVWPIVVSVLFNGDTARATFQRTKAAAVGSEALLKLSCVHRYCPLLCYTRMPKRGGEKKQRRNGRDDRSSLLTVLASRRRLTKNSRFSFNTCFFLLRLAFGTTISRTRARVHCARCWTSGSQRLRMIISRLLSRAHAYNSGHAGDRTRITYWEHDLSFLSHSVASAEASTASSGGDERRDAQGKKEPSMDVYWIARELPSCYQS</sequence>
<reference evidence="2" key="1">
    <citation type="submission" date="2022-01" db="EMBL/GenBank/DDBJ databases">
        <title>Comparative genomics reveals a dynamic genome evolution in the ectomycorrhizal milk-cap (Lactarius) mushrooms.</title>
        <authorList>
            <consortium name="DOE Joint Genome Institute"/>
            <person name="Lebreton A."/>
            <person name="Tang N."/>
            <person name="Kuo A."/>
            <person name="LaButti K."/>
            <person name="Drula E."/>
            <person name="Barry K."/>
            <person name="Clum A."/>
            <person name="Lipzen A."/>
            <person name="Mousain D."/>
            <person name="Ng V."/>
            <person name="Wang R."/>
            <person name="Wang X."/>
            <person name="Dai Y."/>
            <person name="Henrissat B."/>
            <person name="Grigoriev I.V."/>
            <person name="Guerin-Laguette A."/>
            <person name="Yu F."/>
            <person name="Martin F.M."/>
        </authorList>
    </citation>
    <scope>NUCLEOTIDE SEQUENCE</scope>
    <source>
        <strain evidence="2">QP</strain>
    </source>
</reference>
<gene>
    <name evidence="2" type="ORF">EDB92DRAFT_1820202</name>
</gene>
<protein>
    <submittedName>
        <fullName evidence="2">Uncharacterized protein</fullName>
    </submittedName>
</protein>
<comment type="caution">
    <text evidence="2">The sequence shown here is derived from an EMBL/GenBank/DDBJ whole genome shotgun (WGS) entry which is preliminary data.</text>
</comment>
<dbReference type="Proteomes" id="UP001201163">
    <property type="component" value="Unassembled WGS sequence"/>
</dbReference>
<evidence type="ECO:0000313" key="2">
    <source>
        <dbReference type="EMBL" id="KAH8981539.1"/>
    </source>
</evidence>
<feature type="compositionally biased region" description="Basic and acidic residues" evidence="1">
    <location>
        <begin position="661"/>
        <end position="674"/>
    </location>
</feature>
<keyword evidence="3" id="KW-1185">Reference proteome</keyword>
<dbReference type="AlphaFoldDB" id="A0AAD4Q8T1"/>
<dbReference type="EMBL" id="JAKELL010000114">
    <property type="protein sequence ID" value="KAH8981539.1"/>
    <property type="molecule type" value="Genomic_DNA"/>
</dbReference>
<evidence type="ECO:0000256" key="1">
    <source>
        <dbReference type="SAM" id="MobiDB-lite"/>
    </source>
</evidence>
<organism evidence="2 3">
    <name type="scientific">Lactarius akahatsu</name>
    <dbReference type="NCBI Taxonomy" id="416441"/>
    <lineage>
        <taxon>Eukaryota</taxon>
        <taxon>Fungi</taxon>
        <taxon>Dikarya</taxon>
        <taxon>Basidiomycota</taxon>
        <taxon>Agaricomycotina</taxon>
        <taxon>Agaricomycetes</taxon>
        <taxon>Russulales</taxon>
        <taxon>Russulaceae</taxon>
        <taxon>Lactarius</taxon>
    </lineage>
</organism>